<organism evidence="1 2">
    <name type="scientific">Candidatus Staskawiczbacteria bacterium RIFCSPHIGHO2_01_FULL_34_27</name>
    <dbReference type="NCBI Taxonomy" id="1802199"/>
    <lineage>
        <taxon>Bacteria</taxon>
        <taxon>Candidatus Staskawicziibacteriota</taxon>
    </lineage>
</organism>
<sequence>MKHTKRHIFRDKAKIAITGFTSLMVLSLALIPQVINADLKNLSYESSQATLIKNGHLTICKLDKTSYSVVKTIKGLVTAYSSTVGQTDDRPFEAASGETVYDGMVANNKLPFGTKIRIPQLYGDKILTVDDRMHRRKWDNQFDVWYDNYSEAKEFGAKYGIIIEVLES</sequence>
<reference evidence="1 2" key="1">
    <citation type="journal article" date="2016" name="Nat. Commun.">
        <title>Thousands of microbial genomes shed light on interconnected biogeochemical processes in an aquifer system.</title>
        <authorList>
            <person name="Anantharaman K."/>
            <person name="Brown C.T."/>
            <person name="Hug L.A."/>
            <person name="Sharon I."/>
            <person name="Castelle C.J."/>
            <person name="Probst A.J."/>
            <person name="Thomas B.C."/>
            <person name="Singh A."/>
            <person name="Wilkins M.J."/>
            <person name="Karaoz U."/>
            <person name="Brodie E.L."/>
            <person name="Williams K.H."/>
            <person name="Hubbard S.S."/>
            <person name="Banfield J.F."/>
        </authorList>
    </citation>
    <scope>NUCLEOTIDE SEQUENCE [LARGE SCALE GENOMIC DNA]</scope>
</reference>
<dbReference type="EMBL" id="MHOL01000004">
    <property type="protein sequence ID" value="OGZ63251.1"/>
    <property type="molecule type" value="Genomic_DNA"/>
</dbReference>
<dbReference type="Proteomes" id="UP000178991">
    <property type="component" value="Unassembled WGS sequence"/>
</dbReference>
<dbReference type="CDD" id="cd22784">
    <property type="entry name" value="DPBB_MltA_YuiC-like"/>
    <property type="match status" value="1"/>
</dbReference>
<dbReference type="AlphaFoldDB" id="A0A1G2HM01"/>
<accession>A0A1G2HM01</accession>
<proteinExistence type="predicted"/>
<comment type="caution">
    <text evidence="1">The sequence shown here is derived from an EMBL/GenBank/DDBJ whole genome shotgun (WGS) entry which is preliminary data.</text>
</comment>
<evidence type="ECO:0008006" key="3">
    <source>
        <dbReference type="Google" id="ProtNLM"/>
    </source>
</evidence>
<protein>
    <recommendedName>
        <fullName evidence="3">3D domain-containing protein</fullName>
    </recommendedName>
</protein>
<evidence type="ECO:0000313" key="2">
    <source>
        <dbReference type="Proteomes" id="UP000178991"/>
    </source>
</evidence>
<gene>
    <name evidence="1" type="ORF">A2639_02280</name>
</gene>
<name>A0A1G2HM01_9BACT</name>
<evidence type="ECO:0000313" key="1">
    <source>
        <dbReference type="EMBL" id="OGZ63251.1"/>
    </source>
</evidence>